<name>K3Y3M1_SETIT</name>
<keyword evidence="2" id="KW-1185">Reference proteome</keyword>
<dbReference type="EnsemblPlants" id="KQL10348">
    <property type="protein sequence ID" value="KQL10348"/>
    <property type="gene ID" value="SETIT_008808mg"/>
</dbReference>
<dbReference type="AlphaFoldDB" id="K3Y3M1"/>
<dbReference type="EMBL" id="AGNK02002370">
    <property type="status" value="NOT_ANNOTATED_CDS"/>
    <property type="molecule type" value="Genomic_DNA"/>
</dbReference>
<dbReference type="HOGENOM" id="CLU_017945_2_1_1"/>
<dbReference type="OMA" id="QSANCHR"/>
<evidence type="ECO:0000313" key="2">
    <source>
        <dbReference type="Proteomes" id="UP000004995"/>
    </source>
</evidence>
<dbReference type="eggNOG" id="ENOG502SKDB">
    <property type="taxonomic scope" value="Eukaryota"/>
</dbReference>
<proteinExistence type="predicted"/>
<reference evidence="2" key="1">
    <citation type="journal article" date="2012" name="Nat. Biotechnol.">
        <title>Reference genome sequence of the model plant Setaria.</title>
        <authorList>
            <person name="Bennetzen J.L."/>
            <person name="Schmutz J."/>
            <person name="Wang H."/>
            <person name="Percifield R."/>
            <person name="Hawkins J."/>
            <person name="Pontaroli A.C."/>
            <person name="Estep M."/>
            <person name="Feng L."/>
            <person name="Vaughn J.N."/>
            <person name="Grimwood J."/>
            <person name="Jenkins J."/>
            <person name="Barry K."/>
            <person name="Lindquist E."/>
            <person name="Hellsten U."/>
            <person name="Deshpande S."/>
            <person name="Wang X."/>
            <person name="Wu X."/>
            <person name="Mitros T."/>
            <person name="Triplett J."/>
            <person name="Yang X."/>
            <person name="Ye C.Y."/>
            <person name="Mauro-Herrera M."/>
            <person name="Wang L."/>
            <person name="Li P."/>
            <person name="Sharma M."/>
            <person name="Sharma R."/>
            <person name="Ronald P.C."/>
            <person name="Panaud O."/>
            <person name="Kellogg E.A."/>
            <person name="Brutnell T.P."/>
            <person name="Doust A.N."/>
            <person name="Tuskan G.A."/>
            <person name="Rokhsar D."/>
            <person name="Devos K.M."/>
        </authorList>
    </citation>
    <scope>NUCLEOTIDE SEQUENCE [LARGE SCALE GENOMIC DNA]</scope>
    <source>
        <strain evidence="2">cv. Yugu1</strain>
    </source>
</reference>
<dbReference type="Gramene" id="KQL10348">
    <property type="protein sequence ID" value="KQL10348"/>
    <property type="gene ID" value="SETIT_008808mg"/>
</dbReference>
<dbReference type="PANTHER" id="PTHR32133:SF379">
    <property type="entry name" value="F-BOX DOMAIN-CONTAINING PROTEIN"/>
    <property type="match status" value="1"/>
</dbReference>
<evidence type="ECO:0000313" key="1">
    <source>
        <dbReference type="EnsemblPlants" id="KQL10348"/>
    </source>
</evidence>
<reference evidence="1" key="2">
    <citation type="submission" date="2018-08" db="UniProtKB">
        <authorList>
            <consortium name="EnsemblPlants"/>
        </authorList>
    </citation>
    <scope>IDENTIFICATION</scope>
    <source>
        <strain evidence="1">Yugu1</strain>
    </source>
</reference>
<organism evidence="1 2">
    <name type="scientific">Setaria italica</name>
    <name type="common">Foxtail millet</name>
    <name type="synonym">Panicum italicum</name>
    <dbReference type="NCBI Taxonomy" id="4555"/>
    <lineage>
        <taxon>Eukaryota</taxon>
        <taxon>Viridiplantae</taxon>
        <taxon>Streptophyta</taxon>
        <taxon>Embryophyta</taxon>
        <taxon>Tracheophyta</taxon>
        <taxon>Spermatophyta</taxon>
        <taxon>Magnoliopsida</taxon>
        <taxon>Liliopsida</taxon>
        <taxon>Poales</taxon>
        <taxon>Poaceae</taxon>
        <taxon>PACMAD clade</taxon>
        <taxon>Panicoideae</taxon>
        <taxon>Panicodae</taxon>
        <taxon>Paniceae</taxon>
        <taxon>Cenchrinae</taxon>
        <taxon>Setaria</taxon>
    </lineage>
</organism>
<accession>K3Y3M1</accession>
<dbReference type="InterPro" id="IPR011043">
    <property type="entry name" value="Gal_Oxase/kelch_b-propeller"/>
</dbReference>
<dbReference type="SUPFAM" id="SSF50965">
    <property type="entry name" value="Galactose oxidase, central domain"/>
    <property type="match status" value="1"/>
</dbReference>
<protein>
    <submittedName>
        <fullName evidence="1">Uncharacterized protein</fullName>
    </submittedName>
</protein>
<dbReference type="InParanoid" id="K3Y3M1"/>
<dbReference type="Proteomes" id="UP000004995">
    <property type="component" value="Unassembled WGS sequence"/>
</dbReference>
<sequence>MAAAAPIPALLEELVSAASSAPPWRRLISGRSFRRRFHEFHRAPPMLGLICNRVNENFYIIYLARFVPTCSFRPPHADRREWRALDATAASSSASWGPRHLVVWDPVTDEWSQLPTGQLLADYWNVAVLCVACGTGGACDHIDCHHGHFFFVFLGTGAEHMTLWVYSSEAGTWSEPTSVVQFPKYHVDEPPSAIVGNALY</sequence>
<dbReference type="PANTHER" id="PTHR32133">
    <property type="entry name" value="OS07G0120400 PROTEIN"/>
    <property type="match status" value="1"/>
</dbReference>